<dbReference type="Proteomes" id="UP000298412">
    <property type="component" value="Unassembled WGS sequence"/>
</dbReference>
<comment type="caution">
    <text evidence="1">The sequence shown here is derived from an EMBL/GenBank/DDBJ whole genome shotgun (WGS) entry which is preliminary data.</text>
</comment>
<gene>
    <name evidence="1" type="ORF">E3O19_11155</name>
</gene>
<name>A0A4R8WQM4_9MICO</name>
<evidence type="ECO:0000313" key="1">
    <source>
        <dbReference type="EMBL" id="TFC14326.1"/>
    </source>
</evidence>
<organism evidence="1 2">
    <name type="scientific">Cryobacterium algoritolerans</name>
    <dbReference type="NCBI Taxonomy" id="1259184"/>
    <lineage>
        <taxon>Bacteria</taxon>
        <taxon>Bacillati</taxon>
        <taxon>Actinomycetota</taxon>
        <taxon>Actinomycetes</taxon>
        <taxon>Micrococcales</taxon>
        <taxon>Microbacteriaceae</taxon>
        <taxon>Cryobacterium</taxon>
    </lineage>
</organism>
<dbReference type="OrthoDB" id="9781342at2"/>
<dbReference type="SUPFAM" id="SSF56235">
    <property type="entry name" value="N-terminal nucleophile aminohydrolases (Ntn hydrolases)"/>
    <property type="match status" value="1"/>
</dbReference>
<dbReference type="PRINTS" id="PR01210">
    <property type="entry name" value="GGTRANSPTASE"/>
</dbReference>
<dbReference type="RefSeq" id="WP_134567634.1">
    <property type="nucleotide sequence ID" value="NZ_SOFP01000048.1"/>
</dbReference>
<sequence length="524" mass="54409">MTITSVPLDAPSATVESGAIATSHVLATAAGEAAYAAGGNAIDAALAAAAALAVVYPHNTALGGDLVALIRTPTGQIHCVNATGVAALSVDVASLRERYVGKLPERGVDSISLPGTVAGWQALRGFGAVLPWAEQFNRAIEYAVDGVPVSPSLATALSAVHHVIEQDAGMVSVFFKDGEPLREGDQLRQPALAISLKSIATNGPDEFYRGDVGQRLVNGLSRLGAPFTQEDFSSYRAEVSSPISVEYQGHEVFTSPPNTQGFILLRVLQQLKAQDIKDPLGCDAGALSRLFAEGNQFREELLADPRYASVDVNQLLTGSKPGGDGSGNVQIPTGDTVGIAAADSGGFAVSLIQSVYFSFGSAVLEPSTGILMQNRGMSFSLDDASPNVIAPGKRPSHTLMPVLVTKKGALRWANATMGGKGQPQIHAQALHRLLAGSTPEETVSSPRWIVGPKAPTDGPETIYLEANLAAEPKAAIGAIGFRVHEVPPLTDWIGHLQVVAVNPAGFTAASDPRSDGSAVVVSRP</sequence>
<dbReference type="Pfam" id="PF01019">
    <property type="entry name" value="G_glu_transpept"/>
    <property type="match status" value="1"/>
</dbReference>
<dbReference type="Gene3D" id="3.60.20.40">
    <property type="match status" value="1"/>
</dbReference>
<dbReference type="AlphaFoldDB" id="A0A4R8WQM4"/>
<proteinExistence type="predicted"/>
<dbReference type="InterPro" id="IPR029055">
    <property type="entry name" value="Ntn_hydrolases_N"/>
</dbReference>
<dbReference type="Gene3D" id="1.10.246.230">
    <property type="match status" value="1"/>
</dbReference>
<dbReference type="EMBL" id="SOFP01000048">
    <property type="protein sequence ID" value="TFC14326.1"/>
    <property type="molecule type" value="Genomic_DNA"/>
</dbReference>
<evidence type="ECO:0000313" key="2">
    <source>
        <dbReference type="Proteomes" id="UP000298412"/>
    </source>
</evidence>
<reference evidence="1 2" key="1">
    <citation type="submission" date="2019-03" db="EMBL/GenBank/DDBJ databases">
        <title>Genomics of glacier-inhabiting Cryobacterium strains.</title>
        <authorList>
            <person name="Liu Q."/>
            <person name="Xin Y.-H."/>
        </authorList>
    </citation>
    <scope>NUCLEOTIDE SEQUENCE [LARGE SCALE GENOMIC DNA]</scope>
    <source>
        <strain evidence="1 2">MDT1-3</strain>
    </source>
</reference>
<dbReference type="PANTHER" id="PTHR43881">
    <property type="entry name" value="GAMMA-GLUTAMYLTRANSPEPTIDASE (AFU_ORTHOLOGUE AFUA_4G13580)"/>
    <property type="match status" value="1"/>
</dbReference>
<dbReference type="InterPro" id="IPR052896">
    <property type="entry name" value="GGT-like_enzyme"/>
</dbReference>
<accession>A0A4R8WQM4</accession>
<dbReference type="PANTHER" id="PTHR43881:SF1">
    <property type="entry name" value="GAMMA-GLUTAMYLTRANSPEPTIDASE (AFU_ORTHOLOGUE AFUA_4G13580)"/>
    <property type="match status" value="1"/>
</dbReference>
<dbReference type="InterPro" id="IPR043137">
    <property type="entry name" value="GGT_ssub_C"/>
</dbReference>
<protein>
    <submittedName>
        <fullName evidence="1">Gamma-glutamyltranspeptidase</fullName>
    </submittedName>
</protein>
<keyword evidence="2" id="KW-1185">Reference proteome</keyword>